<dbReference type="AlphaFoldDB" id="A0A1E1L5S0"/>
<name>A0A1E1L5S0_9HELO</name>
<keyword evidence="3" id="KW-1185">Reference proteome</keyword>
<proteinExistence type="predicted"/>
<organism evidence="2 3">
    <name type="scientific">Rhynchosporium graminicola</name>
    <dbReference type="NCBI Taxonomy" id="2792576"/>
    <lineage>
        <taxon>Eukaryota</taxon>
        <taxon>Fungi</taxon>
        <taxon>Dikarya</taxon>
        <taxon>Ascomycota</taxon>
        <taxon>Pezizomycotina</taxon>
        <taxon>Leotiomycetes</taxon>
        <taxon>Helotiales</taxon>
        <taxon>Ploettnerulaceae</taxon>
        <taxon>Rhynchosporium</taxon>
    </lineage>
</organism>
<dbReference type="InParanoid" id="A0A1E1L5S0"/>
<protein>
    <submittedName>
        <fullName evidence="2">Uncharacterized protein</fullName>
    </submittedName>
</protein>
<dbReference type="STRING" id="914237.A0A1E1L5S0"/>
<feature type="compositionally biased region" description="Basic and acidic residues" evidence="1">
    <location>
        <begin position="726"/>
        <end position="738"/>
    </location>
</feature>
<evidence type="ECO:0000256" key="1">
    <source>
        <dbReference type="SAM" id="MobiDB-lite"/>
    </source>
</evidence>
<reference evidence="3" key="1">
    <citation type="submission" date="2016-03" db="EMBL/GenBank/DDBJ databases">
        <authorList>
            <person name="Ploux O."/>
        </authorList>
    </citation>
    <scope>NUCLEOTIDE SEQUENCE [LARGE SCALE GENOMIC DNA]</scope>
    <source>
        <strain evidence="3">UK7</strain>
    </source>
</reference>
<accession>A0A1E1L5S0</accession>
<dbReference type="Proteomes" id="UP000178129">
    <property type="component" value="Unassembled WGS sequence"/>
</dbReference>
<comment type="caution">
    <text evidence="2">The sequence shown here is derived from an EMBL/GenBank/DDBJ whole genome shotgun (WGS) entry which is preliminary data.</text>
</comment>
<feature type="compositionally biased region" description="Basic residues" evidence="1">
    <location>
        <begin position="96"/>
        <end position="109"/>
    </location>
</feature>
<feature type="region of interest" description="Disordered" evidence="1">
    <location>
        <begin position="77"/>
        <end position="118"/>
    </location>
</feature>
<gene>
    <name evidence="2" type="ORF">RCO7_03914</name>
</gene>
<feature type="region of interest" description="Disordered" evidence="1">
    <location>
        <begin position="714"/>
        <end position="750"/>
    </location>
</feature>
<dbReference type="EMBL" id="FJUW01000036">
    <property type="protein sequence ID" value="CZT05753.1"/>
    <property type="molecule type" value="Genomic_DNA"/>
</dbReference>
<evidence type="ECO:0000313" key="3">
    <source>
        <dbReference type="Proteomes" id="UP000178129"/>
    </source>
</evidence>
<evidence type="ECO:0000313" key="2">
    <source>
        <dbReference type="EMBL" id="CZT05753.1"/>
    </source>
</evidence>
<sequence length="750" mass="82800">MAVTKNYPYGKDANTFIFTRKLSSSKDRTVEVNYQPKSHNSERRTSSISSISLYVQHYGIDQNTSLDLNSLSLDNPLPSPLRRTRNHGPGSPTKVLKPKSPRIVGKRAPRTPISARKQKLSNTAASEANFSISTALATPTTPRARTRAQIRSAAQVTFSEPPPQVKRLDHGVDFLDGNTFFPSVIIGAKETVGLSKIGRANQEVKMWENILAEHKANMPSLVSVVEEKLWQAKHKRACIDETLAENLMIGDFNPAESMMKARLKVLEWALSTSKFGPEAENIECAIAGYNSGDIGFNDHLTVIYAGHIFGGVSTYSEFVRTRTEILDKCFEMYGEGWMWYEPPLNVHPESKPKSFSSVGLEREENWTALGGFYVNQGYWKRAGWVSRMKQTAPLEPALVSVQFEEHPRDPDLVNCQAEGPRLSYRSILDSGATFPSLHEEDFYSLGIDTNFYAAQSVTCLETANGEAATRLFELFVCVLDDEGKQLVDEKNAVYPLSHKYLGGMCPVVQCITPLKYSAQGIPIANRLSGIIPFAASYVSSAPTRNVIYLGEDRNDVLGAHRMPGQRKWSIDMPTIKNGIPFDRYGDPKIQFTHRRGLMIDVDDENRNAVSYLRVRPQAGGGAEVVVVSDPGTAQRQMKQADDAAEAERTRLVAEAEARRLEAEFEASMRDGGRLEGLFDDMLERGLFPSRNMGNGSGSGSGSAAAISLSSITPVQLTSTRGGESIPKTHETLRTRPESRLQGGPANKPNL</sequence>